<dbReference type="EMBL" id="CABVPY010000015">
    <property type="protein sequence ID" value="VWB61402.1"/>
    <property type="molecule type" value="Genomic_DNA"/>
</dbReference>
<dbReference type="InterPro" id="IPR011990">
    <property type="entry name" value="TPR-like_helical_dom_sf"/>
</dbReference>
<dbReference type="SUPFAM" id="SSF47336">
    <property type="entry name" value="ACP-like"/>
    <property type="match status" value="1"/>
</dbReference>
<dbReference type="SUPFAM" id="SSF56784">
    <property type="entry name" value="HAD-like"/>
    <property type="match status" value="1"/>
</dbReference>
<accession>A0A6P2KTB5</accession>
<dbReference type="InterPro" id="IPR036514">
    <property type="entry name" value="SGNH_hydro_sf"/>
</dbReference>
<proteinExistence type="predicted"/>
<dbReference type="Pfam" id="PF18588">
    <property type="entry name" value="WcbI"/>
    <property type="match status" value="1"/>
</dbReference>
<dbReference type="Gene3D" id="1.10.1200.10">
    <property type="entry name" value="ACP-like"/>
    <property type="match status" value="1"/>
</dbReference>
<feature type="domain" description="Carrier" evidence="1">
    <location>
        <begin position="3"/>
        <end position="81"/>
    </location>
</feature>
<dbReference type="InterPro" id="IPR010037">
    <property type="entry name" value="FkbH_domain"/>
</dbReference>
<dbReference type="InterPro" id="IPR036736">
    <property type="entry name" value="ACP-like_sf"/>
</dbReference>
<evidence type="ECO:0000313" key="3">
    <source>
        <dbReference type="Proteomes" id="UP000494170"/>
    </source>
</evidence>
<reference evidence="2 3" key="1">
    <citation type="submission" date="2019-09" db="EMBL/GenBank/DDBJ databases">
        <authorList>
            <person name="Depoorter E."/>
        </authorList>
    </citation>
    <scope>NUCLEOTIDE SEQUENCE [LARGE SCALE GENOMIC DNA]</scope>
    <source>
        <strain evidence="2">LMG 6863</strain>
    </source>
</reference>
<dbReference type="GO" id="GO:0016788">
    <property type="term" value="F:hydrolase activity, acting on ester bonds"/>
    <property type="evidence" value="ECO:0007669"/>
    <property type="project" value="UniProtKB-ARBA"/>
</dbReference>
<dbReference type="PROSITE" id="PS50075">
    <property type="entry name" value="CARRIER"/>
    <property type="match status" value="1"/>
</dbReference>
<dbReference type="InterPro" id="IPR009081">
    <property type="entry name" value="PP-bd_ACP"/>
</dbReference>
<protein>
    <submittedName>
        <fullName evidence="2">FkbH domain protein</fullName>
    </submittedName>
</protein>
<sequence length="1298" mass="144051">MSNELIGKKDSLLETLAQILGVPEDSINEETTYEDVDRWDSLRQIIIANSLEQIYSIKLNERDMSKITSVKAIRALLETNASNAASGTEGATHNAPEHARARVHAGTTLAELRVQLGRSLKLDEVHEAAQLIQHSPDRANWDGPTVKIAVVGSLTVDFVAAAISCAVFQEGVLPSVYLAPFGSMVQEVLNPASGLYQAKPDVVVLAPDWRDWVGAVSPTASPQEMEARFDSAVKQFKGLWDQLAANLKCKILQHTFMPPAQALRGLAERKLGRSIAAQVGCLNERLIEAGGSKINWVELDQLAEVRGRMAVEGARYYFTSRMPFAPQFLPDYVQYFRAAWRIASAKGKKVLALDLDNTLWGGVIGDDGPEGIKLGAGSAAGEAFADWGRYIRELAARGVILAICSKNNPKIADDGLNHPQAVLKREDFAAAQISWDDKATGLRRLAAELNVGLDSFVFADDNPFECELIREQLPEVAVVELGQDPAEFINLFESGRWFDLPAYTKEDFSRAEAYQARAVMEAERQSAGDIESYLRGLNMIGRLYEPGAQELARLAQMEQKTNQFNLTTKRYQEDSIRDFMQDERIIVLAFDLRDRHADHGLVSSLISSVDGSTLTIDSWLMSCRVFSRTAEEFILNGLLDIARARRVTRIVGLYSPTKKNGVVAELYQRLGFTSTVADGSEWALELTPVAPIVLKTFISQQGHATASASQNNDMLGAKVPAAAANVAAPSVEPAAPEMPAVKREGLKERFKSLITRGAARELPVMIEQAESATRAKNLLEAESQWRQIAERDPANAYAHVNVVQVLRDLQRIDEADEYAEAQMDALPDNAGLAFQHATNAASAQRWSDAYQRWSNALDRFSSFPEPRHGMAQAAWKSGRDAHAEDLLSANMRLFPSFSPSGMLMADILGARKDWKGAASYLETLGGQNPDKAEIGVRHAIAMVNAGEPLAARTIIDRCARQFSSDVVVSDYQNWIASLNGDWPAAYAGAHRLLDNGKGTAQSVSLARQARRHVGQPAAKSLVIYGNCQGAVLDGLVVRMCSLYPDFDIVRILGHIPEEVELLNDERIGNAVVYWEQYDERAEVPIRDQLRKLIPSNALKLVYPSISLFSLWPLNWPDPRSQPELPRFPHGRYPYDGDVVGQQVAKDGLKGEAAYQCYLELAAKRLGNLESQFDRDVAQLRKRDAASDVKMTDYVLANYRKSPMFYTWGHVSGQAITEITMQLLELSRDRLGGTREGDANQLYPLHTAISDFWMPIHPSVAKWHKLEYCQDENALFNVYGNWWTFKQFMIKYIEYDTSW</sequence>
<dbReference type="Gene3D" id="3.40.50.12080">
    <property type="match status" value="1"/>
</dbReference>
<organism evidence="2 3">
    <name type="scientific">Burkholderia lata (strain ATCC 17760 / DSM 23089 / LMG 22485 / NCIMB 9086 / R18194 / 383)</name>
    <dbReference type="NCBI Taxonomy" id="482957"/>
    <lineage>
        <taxon>Bacteria</taxon>
        <taxon>Pseudomonadati</taxon>
        <taxon>Pseudomonadota</taxon>
        <taxon>Betaproteobacteria</taxon>
        <taxon>Burkholderiales</taxon>
        <taxon>Burkholderiaceae</taxon>
        <taxon>Burkholderia</taxon>
        <taxon>Burkholderia cepacia complex</taxon>
    </lineage>
</organism>
<dbReference type="NCBIfam" id="TIGR01686">
    <property type="entry name" value="FkbH"/>
    <property type="match status" value="1"/>
</dbReference>
<evidence type="ECO:0000313" key="2">
    <source>
        <dbReference type="EMBL" id="VWB61402.1"/>
    </source>
</evidence>
<dbReference type="InterPro" id="IPR023214">
    <property type="entry name" value="HAD_sf"/>
</dbReference>
<dbReference type="Proteomes" id="UP000494170">
    <property type="component" value="Unassembled WGS sequence"/>
</dbReference>
<dbReference type="Gene3D" id="3.40.50.1110">
    <property type="entry name" value="SGNH hydrolase"/>
    <property type="match status" value="1"/>
</dbReference>
<dbReference type="Gene3D" id="1.25.40.10">
    <property type="entry name" value="Tetratricopeptide repeat domain"/>
    <property type="match status" value="1"/>
</dbReference>
<dbReference type="Pfam" id="PF00550">
    <property type="entry name" value="PP-binding"/>
    <property type="match status" value="1"/>
</dbReference>
<dbReference type="SUPFAM" id="SSF48452">
    <property type="entry name" value="TPR-like"/>
    <property type="match status" value="1"/>
</dbReference>
<gene>
    <name evidence="2" type="ORF">BLA6863_02857</name>
</gene>
<evidence type="ECO:0000259" key="1">
    <source>
        <dbReference type="PROSITE" id="PS50075"/>
    </source>
</evidence>
<name>A0A6P2KTB5_BURL3</name>
<dbReference type="NCBIfam" id="TIGR01681">
    <property type="entry name" value="HAD-SF-IIIC"/>
    <property type="match status" value="1"/>
</dbReference>
<dbReference type="InterPro" id="IPR010033">
    <property type="entry name" value="HAD_SF_ppase_IIIC"/>
</dbReference>
<dbReference type="InterPro" id="IPR049369">
    <property type="entry name" value="BF1531-like_N"/>
</dbReference>
<dbReference type="InterPro" id="IPR041307">
    <property type="entry name" value="WcbI"/>
</dbReference>
<dbReference type="InterPro" id="IPR036412">
    <property type="entry name" value="HAD-like_sf"/>
</dbReference>
<dbReference type="Pfam" id="PF21211">
    <property type="entry name" value="FkbH_N"/>
    <property type="match status" value="1"/>
</dbReference>
<dbReference type="Gene3D" id="3.40.50.1000">
    <property type="entry name" value="HAD superfamily/HAD-like"/>
    <property type="match status" value="1"/>
</dbReference>